<dbReference type="SUPFAM" id="SSF52540">
    <property type="entry name" value="P-loop containing nucleoside triphosphate hydrolases"/>
    <property type="match status" value="1"/>
</dbReference>
<dbReference type="AlphaFoldDB" id="A0A8C4NDF6"/>
<dbReference type="Gene3D" id="3.40.50.300">
    <property type="entry name" value="P-loop containing nucleotide triphosphate hydrolases"/>
    <property type="match status" value="1"/>
</dbReference>
<keyword evidence="4 5" id="KW-0808">Transferase</keyword>
<proteinExistence type="inferred from homology"/>
<accession>A0A8C4NDF6</accession>
<dbReference type="FunFam" id="3.40.50.300:FF:000433">
    <property type="entry name" value="Estrogen sulfotransferase"/>
    <property type="match status" value="1"/>
</dbReference>
<dbReference type="Proteomes" id="UP000694388">
    <property type="component" value="Unplaced"/>
</dbReference>
<dbReference type="PANTHER" id="PTHR11783">
    <property type="entry name" value="SULFOTRANSFERASE SULT"/>
    <property type="match status" value="1"/>
</dbReference>
<organism evidence="7 8">
    <name type="scientific">Eptatretus burgeri</name>
    <name type="common">Inshore hagfish</name>
    <dbReference type="NCBI Taxonomy" id="7764"/>
    <lineage>
        <taxon>Eukaryota</taxon>
        <taxon>Metazoa</taxon>
        <taxon>Chordata</taxon>
        <taxon>Craniata</taxon>
        <taxon>Vertebrata</taxon>
        <taxon>Cyclostomata</taxon>
        <taxon>Myxini</taxon>
        <taxon>Myxiniformes</taxon>
        <taxon>Myxinidae</taxon>
        <taxon>Eptatretinae</taxon>
        <taxon>Eptatretus</taxon>
    </lineage>
</organism>
<feature type="domain" description="Sulfotransferase" evidence="6">
    <location>
        <begin position="37"/>
        <end position="275"/>
    </location>
</feature>
<dbReference type="GeneTree" id="ENSGT00940000156772"/>
<comment type="subcellular location">
    <subcellularLocation>
        <location evidence="1">Cytoplasm</location>
    </subcellularLocation>
</comment>
<evidence type="ECO:0000256" key="4">
    <source>
        <dbReference type="ARBA" id="ARBA00022679"/>
    </source>
</evidence>
<dbReference type="InterPro" id="IPR027417">
    <property type="entry name" value="P-loop_NTPase"/>
</dbReference>
<evidence type="ECO:0000313" key="8">
    <source>
        <dbReference type="Proteomes" id="UP000694388"/>
    </source>
</evidence>
<keyword evidence="3" id="KW-0963">Cytoplasm</keyword>
<evidence type="ECO:0000256" key="3">
    <source>
        <dbReference type="ARBA" id="ARBA00022490"/>
    </source>
</evidence>
<dbReference type="Pfam" id="PF00685">
    <property type="entry name" value="Sulfotransfer_1"/>
    <property type="match status" value="1"/>
</dbReference>
<dbReference type="Ensembl" id="ENSEBUT00000004825.1">
    <property type="protein sequence ID" value="ENSEBUP00000004390.1"/>
    <property type="gene ID" value="ENSEBUG00000003116.1"/>
</dbReference>
<evidence type="ECO:0000256" key="2">
    <source>
        <dbReference type="ARBA" id="ARBA00005771"/>
    </source>
</evidence>
<sequence length="291" mass="34385">MGDPQKDWFFYFCDIPFMHQVYNTEDLEKVEDFEVMDDDVFIATYPKSGTTWMQVLLSLVYAEGDESQVKDINNFDRAPWLEAMMNDVLNRKRPRLISSHLPFNLQPRMLREGKGKVIHVLRNPKDTLVSFYHFHKLTKFLESPSDFQTFIEQFIDAKVFIGSWFNHVRGWYENTHPNILHVTYEDMTNDLDDVIKKVCEFLGKSLTNQQVESVKHHSSFNVMRDNPKTNHSKVEIFDFEKGTFIRKGKVGDWKDYFTVAQSERFDDVYHESMVGLDLDFIWDLPARKPAN</sequence>
<evidence type="ECO:0000259" key="6">
    <source>
        <dbReference type="Pfam" id="PF00685"/>
    </source>
</evidence>
<dbReference type="InterPro" id="IPR000863">
    <property type="entry name" value="Sulfotransferase_dom"/>
</dbReference>
<reference evidence="7" key="1">
    <citation type="submission" date="2025-08" db="UniProtKB">
        <authorList>
            <consortium name="Ensembl"/>
        </authorList>
    </citation>
    <scope>IDENTIFICATION</scope>
</reference>
<evidence type="ECO:0000256" key="5">
    <source>
        <dbReference type="RuleBase" id="RU361155"/>
    </source>
</evidence>
<evidence type="ECO:0000313" key="7">
    <source>
        <dbReference type="Ensembl" id="ENSEBUP00000004390.1"/>
    </source>
</evidence>
<dbReference type="EC" id="2.8.2.-" evidence="5"/>
<reference evidence="7" key="2">
    <citation type="submission" date="2025-09" db="UniProtKB">
        <authorList>
            <consortium name="Ensembl"/>
        </authorList>
    </citation>
    <scope>IDENTIFICATION</scope>
</reference>
<dbReference type="GO" id="GO:0005737">
    <property type="term" value="C:cytoplasm"/>
    <property type="evidence" value="ECO:0007669"/>
    <property type="project" value="UniProtKB-SubCell"/>
</dbReference>
<dbReference type="GO" id="GO:0008146">
    <property type="term" value="F:sulfotransferase activity"/>
    <property type="evidence" value="ECO:0007669"/>
    <property type="project" value="InterPro"/>
</dbReference>
<name>A0A8C4NDF6_EPTBU</name>
<comment type="similarity">
    <text evidence="2 5">Belongs to the sulfotransferase 1 family.</text>
</comment>
<protein>
    <recommendedName>
        <fullName evidence="5">Sulfotransferase</fullName>
        <ecNumber evidence="5">2.8.2.-</ecNumber>
    </recommendedName>
</protein>
<keyword evidence="8" id="KW-1185">Reference proteome</keyword>
<evidence type="ECO:0000256" key="1">
    <source>
        <dbReference type="ARBA" id="ARBA00004496"/>
    </source>
</evidence>